<dbReference type="EMBL" id="QTJW01000026">
    <property type="protein sequence ID" value="RGD67383.1"/>
    <property type="molecule type" value="Genomic_DNA"/>
</dbReference>
<dbReference type="Pfam" id="PF02082">
    <property type="entry name" value="Rrf2"/>
    <property type="match status" value="1"/>
</dbReference>
<evidence type="ECO:0000313" key="1">
    <source>
        <dbReference type="EMBL" id="CUO77958.1"/>
    </source>
</evidence>
<reference evidence="1 5" key="1">
    <citation type="submission" date="2015-09" db="EMBL/GenBank/DDBJ databases">
        <authorList>
            <consortium name="Pathogen Informatics"/>
        </authorList>
    </citation>
    <scope>NUCLEOTIDE SEQUENCE [LARGE SCALE GENOMIC DNA]</scope>
    <source>
        <strain evidence="1 5">2789STDY5608850</strain>
    </source>
</reference>
<dbReference type="GO" id="GO:0005829">
    <property type="term" value="C:cytosol"/>
    <property type="evidence" value="ECO:0007669"/>
    <property type="project" value="TreeGrafter"/>
</dbReference>
<dbReference type="Proteomes" id="UP000261257">
    <property type="component" value="Unassembled WGS sequence"/>
</dbReference>
<reference evidence="6 7" key="2">
    <citation type="submission" date="2018-08" db="EMBL/GenBank/DDBJ databases">
        <title>A genome reference for cultivated species of the human gut microbiota.</title>
        <authorList>
            <person name="Zou Y."/>
            <person name="Xue W."/>
            <person name="Luo G."/>
        </authorList>
    </citation>
    <scope>NUCLEOTIDE SEQUENCE [LARGE SCALE GENOMIC DNA]</scope>
    <source>
        <strain evidence="2 6">AF19-13AC</strain>
        <strain evidence="4 7">TF05-11AC</strain>
        <strain evidence="3 8">TM09-12</strain>
    </source>
</reference>
<dbReference type="PROSITE" id="PS01332">
    <property type="entry name" value="HTH_RRF2_1"/>
    <property type="match status" value="1"/>
</dbReference>
<gene>
    <name evidence="1" type="primary">ywnA</name>
    <name evidence="2" type="ORF">DWX31_28010</name>
    <name evidence="4" type="ORF">DXC39_15005</name>
    <name evidence="3" type="ORF">DXD79_22025</name>
    <name evidence="1" type="ORF">ERS852407_03940</name>
</gene>
<evidence type="ECO:0000313" key="5">
    <source>
        <dbReference type="Proteomes" id="UP000095651"/>
    </source>
</evidence>
<dbReference type="EMBL" id="CYZE01000011">
    <property type="protein sequence ID" value="CUO77958.1"/>
    <property type="molecule type" value="Genomic_DNA"/>
</dbReference>
<dbReference type="EMBL" id="QSSQ01000014">
    <property type="protein sequence ID" value="RGM03333.1"/>
    <property type="molecule type" value="Genomic_DNA"/>
</dbReference>
<dbReference type="GO" id="GO:0003700">
    <property type="term" value="F:DNA-binding transcription factor activity"/>
    <property type="evidence" value="ECO:0007669"/>
    <property type="project" value="TreeGrafter"/>
</dbReference>
<dbReference type="RefSeq" id="WP_002605420.1">
    <property type="nucleotide sequence ID" value="NZ_CABIXC010000011.1"/>
</dbReference>
<evidence type="ECO:0000313" key="8">
    <source>
        <dbReference type="Proteomes" id="UP000263014"/>
    </source>
</evidence>
<dbReference type="InterPro" id="IPR030489">
    <property type="entry name" value="TR_Rrf2-type_CS"/>
</dbReference>
<dbReference type="OrthoDB" id="3242805at2"/>
<evidence type="ECO:0000313" key="3">
    <source>
        <dbReference type="EMBL" id="RGJ00488.1"/>
    </source>
</evidence>
<dbReference type="Proteomes" id="UP000261023">
    <property type="component" value="Unassembled WGS sequence"/>
</dbReference>
<dbReference type="PROSITE" id="PS51197">
    <property type="entry name" value="HTH_RRF2_2"/>
    <property type="match status" value="1"/>
</dbReference>
<evidence type="ECO:0000313" key="2">
    <source>
        <dbReference type="EMBL" id="RGD67383.1"/>
    </source>
</evidence>
<evidence type="ECO:0000313" key="4">
    <source>
        <dbReference type="EMBL" id="RGM03333.1"/>
    </source>
</evidence>
<dbReference type="Proteomes" id="UP000263014">
    <property type="component" value="Unassembled WGS sequence"/>
</dbReference>
<dbReference type="AlphaFoldDB" id="A0A174HXU1"/>
<name>A0A174HXU1_9FIRM</name>
<proteinExistence type="predicted"/>
<dbReference type="InterPro" id="IPR036390">
    <property type="entry name" value="WH_DNA-bd_sf"/>
</dbReference>
<dbReference type="PANTHER" id="PTHR33221">
    <property type="entry name" value="WINGED HELIX-TURN-HELIX TRANSCRIPTIONAL REGULATOR, RRF2 FAMILY"/>
    <property type="match status" value="1"/>
</dbReference>
<accession>A0A174HXU1</accession>
<dbReference type="Gene3D" id="1.10.10.10">
    <property type="entry name" value="Winged helix-like DNA-binding domain superfamily/Winged helix DNA-binding domain"/>
    <property type="match status" value="1"/>
</dbReference>
<evidence type="ECO:0000313" key="6">
    <source>
        <dbReference type="Proteomes" id="UP000261023"/>
    </source>
</evidence>
<organism evidence="1 5">
    <name type="scientific">Hungatella hathewayi</name>
    <dbReference type="NCBI Taxonomy" id="154046"/>
    <lineage>
        <taxon>Bacteria</taxon>
        <taxon>Bacillati</taxon>
        <taxon>Bacillota</taxon>
        <taxon>Clostridia</taxon>
        <taxon>Lachnospirales</taxon>
        <taxon>Lachnospiraceae</taxon>
        <taxon>Hungatella</taxon>
    </lineage>
</organism>
<dbReference type="InterPro" id="IPR036388">
    <property type="entry name" value="WH-like_DNA-bd_sf"/>
</dbReference>
<dbReference type="InterPro" id="IPR000944">
    <property type="entry name" value="Tscrpt_reg_Rrf2"/>
</dbReference>
<dbReference type="SUPFAM" id="SSF46785">
    <property type="entry name" value="Winged helix' DNA-binding domain"/>
    <property type="match status" value="1"/>
</dbReference>
<dbReference type="EMBL" id="QSON01000011">
    <property type="protein sequence ID" value="RGJ00488.1"/>
    <property type="molecule type" value="Genomic_DNA"/>
</dbReference>
<evidence type="ECO:0000313" key="7">
    <source>
        <dbReference type="Proteomes" id="UP000261257"/>
    </source>
</evidence>
<protein>
    <submittedName>
        <fullName evidence="1 2">Rrf2 family transcriptional regulator</fullName>
    </submittedName>
</protein>
<dbReference type="Proteomes" id="UP000095651">
    <property type="component" value="Unassembled WGS sequence"/>
</dbReference>
<dbReference type="PANTHER" id="PTHR33221:SF15">
    <property type="entry name" value="HTH-TYPE TRANSCRIPTIONAL REGULATOR YWGB-RELATED"/>
    <property type="match status" value="1"/>
</dbReference>
<sequence>MTSEFAIAVHALVYLNHRQETISSEALASNVCTNPARVRKVMAKLKKAGIISTKEGLEGGYHFEKDSSCVNLRQVCDALEVDFVSASWKSGDKEMDCMIASGMAAIMDGIYADLDELCRKRLESITIASIEAKIFKKE</sequence>